<evidence type="ECO:0000313" key="1">
    <source>
        <dbReference type="EMBL" id="MFB9779799.1"/>
    </source>
</evidence>
<comment type="caution">
    <text evidence="1">The sequence shown here is derived from an EMBL/GenBank/DDBJ whole genome shotgun (WGS) entry which is preliminary data.</text>
</comment>
<gene>
    <name evidence="1" type="ORF">ACFFQ6_08915</name>
</gene>
<dbReference type="Proteomes" id="UP001589587">
    <property type="component" value="Unassembled WGS sequence"/>
</dbReference>
<accession>A0ABV5XBR9</accession>
<sequence length="136" mass="15419">METRRISFRTVFGGPSIPPDFIEELARLRHRLRAVEFQYGFDLFVVVGGDITVVTHPTGLRVPRVFLGRRTATAQIQMNSDDVSDASDPRAFLFQTIHSAMVELIRRVAARDSEFDADDELRKIEFLVLEGIGEPQ</sequence>
<keyword evidence="2" id="KW-1185">Reference proteome</keyword>
<reference evidence="1 2" key="1">
    <citation type="submission" date="2024-09" db="EMBL/GenBank/DDBJ databases">
        <authorList>
            <person name="Sun Q."/>
            <person name="Mori K."/>
        </authorList>
    </citation>
    <scope>NUCLEOTIDE SEQUENCE [LARGE SCALE GENOMIC DNA]</scope>
    <source>
        <strain evidence="1 2">JCM 11411</strain>
    </source>
</reference>
<organism evidence="1 2">
    <name type="scientific">Rhodococcus baikonurensis</name>
    <dbReference type="NCBI Taxonomy" id="172041"/>
    <lineage>
        <taxon>Bacteria</taxon>
        <taxon>Bacillati</taxon>
        <taxon>Actinomycetota</taxon>
        <taxon>Actinomycetes</taxon>
        <taxon>Mycobacteriales</taxon>
        <taxon>Nocardiaceae</taxon>
        <taxon>Rhodococcus</taxon>
        <taxon>Rhodococcus erythropolis group</taxon>
    </lineage>
</organism>
<name>A0ABV5XBR9_9NOCA</name>
<dbReference type="RefSeq" id="WP_283377480.1">
    <property type="nucleotide sequence ID" value="NZ_JBHMAS010000018.1"/>
</dbReference>
<protein>
    <submittedName>
        <fullName evidence="1">Uncharacterized protein</fullName>
    </submittedName>
</protein>
<dbReference type="EMBL" id="JBHMAS010000018">
    <property type="protein sequence ID" value="MFB9779799.1"/>
    <property type="molecule type" value="Genomic_DNA"/>
</dbReference>
<proteinExistence type="predicted"/>
<evidence type="ECO:0000313" key="2">
    <source>
        <dbReference type="Proteomes" id="UP001589587"/>
    </source>
</evidence>